<name>A0AAD3SA11_NEPGR</name>
<evidence type="ECO:0000256" key="1">
    <source>
        <dbReference type="ARBA" id="ARBA00009995"/>
    </source>
</evidence>
<sequence length="142" mass="16053">MSLKPFRPPSPCQSTPLDRCSSSFLTREGFLTHCGWNSTIESLTSGVPLICWLDFGDQMINSWFCCGKWGVGMDMNEDVTRDEVEGLVRELMEGENGREIRKKAMAWKRLAEEAAMSPNGSSYLNLEKLIDPVLFLKIKLTK</sequence>
<organism evidence="3 4">
    <name type="scientific">Nepenthes gracilis</name>
    <name type="common">Slender pitcher plant</name>
    <dbReference type="NCBI Taxonomy" id="150966"/>
    <lineage>
        <taxon>Eukaryota</taxon>
        <taxon>Viridiplantae</taxon>
        <taxon>Streptophyta</taxon>
        <taxon>Embryophyta</taxon>
        <taxon>Tracheophyta</taxon>
        <taxon>Spermatophyta</taxon>
        <taxon>Magnoliopsida</taxon>
        <taxon>eudicotyledons</taxon>
        <taxon>Gunneridae</taxon>
        <taxon>Pentapetalae</taxon>
        <taxon>Caryophyllales</taxon>
        <taxon>Nepenthaceae</taxon>
        <taxon>Nepenthes</taxon>
    </lineage>
</organism>
<dbReference type="PANTHER" id="PTHR11926">
    <property type="entry name" value="GLUCOSYL/GLUCURONOSYL TRANSFERASES"/>
    <property type="match status" value="1"/>
</dbReference>
<dbReference type="Proteomes" id="UP001279734">
    <property type="component" value="Unassembled WGS sequence"/>
</dbReference>
<evidence type="ECO:0000313" key="4">
    <source>
        <dbReference type="Proteomes" id="UP001279734"/>
    </source>
</evidence>
<gene>
    <name evidence="3" type="ORF">Nepgr_009063</name>
</gene>
<dbReference type="PANTHER" id="PTHR11926:SF774">
    <property type="entry name" value="UDP-GLYCOSYLTRANSFERASE 85A1-RELATED"/>
    <property type="match status" value="1"/>
</dbReference>
<dbReference type="GO" id="GO:0080043">
    <property type="term" value="F:quercetin 3-O-glucosyltransferase activity"/>
    <property type="evidence" value="ECO:0007669"/>
    <property type="project" value="TreeGrafter"/>
</dbReference>
<dbReference type="AlphaFoldDB" id="A0AAD3SA11"/>
<proteinExistence type="inferred from homology"/>
<accession>A0AAD3SA11</accession>
<reference evidence="3" key="1">
    <citation type="submission" date="2023-05" db="EMBL/GenBank/DDBJ databases">
        <title>Nepenthes gracilis genome sequencing.</title>
        <authorList>
            <person name="Fukushima K."/>
        </authorList>
    </citation>
    <scope>NUCLEOTIDE SEQUENCE</scope>
    <source>
        <strain evidence="3">SING2019-196</strain>
    </source>
</reference>
<protein>
    <submittedName>
        <fullName evidence="3">Uncharacterized protein</fullName>
    </submittedName>
</protein>
<dbReference type="Gene3D" id="3.40.50.2000">
    <property type="entry name" value="Glycogen Phosphorylase B"/>
    <property type="match status" value="2"/>
</dbReference>
<dbReference type="Pfam" id="PF00201">
    <property type="entry name" value="UDPGT"/>
    <property type="match status" value="1"/>
</dbReference>
<comment type="similarity">
    <text evidence="1">Belongs to the UDP-glycosyltransferase family.</text>
</comment>
<dbReference type="EMBL" id="BSYO01000007">
    <property type="protein sequence ID" value="GMH07223.1"/>
    <property type="molecule type" value="Genomic_DNA"/>
</dbReference>
<keyword evidence="4" id="KW-1185">Reference proteome</keyword>
<evidence type="ECO:0000256" key="2">
    <source>
        <dbReference type="ARBA" id="ARBA00022679"/>
    </source>
</evidence>
<comment type="caution">
    <text evidence="3">The sequence shown here is derived from an EMBL/GenBank/DDBJ whole genome shotgun (WGS) entry which is preliminary data.</text>
</comment>
<keyword evidence="2" id="KW-0808">Transferase</keyword>
<evidence type="ECO:0000313" key="3">
    <source>
        <dbReference type="EMBL" id="GMH07223.1"/>
    </source>
</evidence>
<dbReference type="InterPro" id="IPR002213">
    <property type="entry name" value="UDP_glucos_trans"/>
</dbReference>
<dbReference type="GO" id="GO:0080044">
    <property type="term" value="F:quercetin 7-O-glucosyltransferase activity"/>
    <property type="evidence" value="ECO:0007669"/>
    <property type="project" value="TreeGrafter"/>
</dbReference>
<dbReference type="SUPFAM" id="SSF53756">
    <property type="entry name" value="UDP-Glycosyltransferase/glycogen phosphorylase"/>
    <property type="match status" value="1"/>
</dbReference>